<dbReference type="GO" id="GO:0046872">
    <property type="term" value="F:metal ion binding"/>
    <property type="evidence" value="ECO:0007669"/>
    <property type="project" value="UniProtKB-KW"/>
</dbReference>
<dbReference type="Pfam" id="PF01903">
    <property type="entry name" value="CbiX"/>
    <property type="match status" value="1"/>
</dbReference>
<dbReference type="SUPFAM" id="SSF53800">
    <property type="entry name" value="Chelatase"/>
    <property type="match status" value="1"/>
</dbReference>
<proteinExistence type="predicted"/>
<evidence type="ECO:0000256" key="1">
    <source>
        <dbReference type="ARBA" id="ARBA00022723"/>
    </source>
</evidence>
<dbReference type="GO" id="GO:0016829">
    <property type="term" value="F:lyase activity"/>
    <property type="evidence" value="ECO:0007669"/>
    <property type="project" value="UniProtKB-KW"/>
</dbReference>
<keyword evidence="2" id="KW-0456">Lyase</keyword>
<evidence type="ECO:0000256" key="2">
    <source>
        <dbReference type="ARBA" id="ARBA00023239"/>
    </source>
</evidence>
<name>A0A645AI99_9ZZZZ</name>
<evidence type="ECO:0000313" key="3">
    <source>
        <dbReference type="EMBL" id="MPM49374.1"/>
    </source>
</evidence>
<dbReference type="PANTHER" id="PTHR33542:SF5">
    <property type="entry name" value="FERROCHELATASE CHE1"/>
    <property type="match status" value="1"/>
</dbReference>
<organism evidence="3">
    <name type="scientific">bioreactor metagenome</name>
    <dbReference type="NCBI Taxonomy" id="1076179"/>
    <lineage>
        <taxon>unclassified sequences</taxon>
        <taxon>metagenomes</taxon>
        <taxon>ecological metagenomes</taxon>
    </lineage>
</organism>
<keyword evidence="1" id="KW-0479">Metal-binding</keyword>
<sequence length="149" mass="15182">MVTPHLGPAREIVIALAERVRAVDPEPVAVVLAATGTSHPVGRSETRQAADLLSQFLGVPVRVAYASGAGPDVTEAVRTLQASGARRVSVLPYVLAPGVFAERIRTAAESVGAVTAGVLAAHPGVVDLVVRRVCAAAAAIPRSPQARAA</sequence>
<protein>
    <recommendedName>
        <fullName evidence="4">Sirohydrochlorin cobaltochelatase</fullName>
    </recommendedName>
</protein>
<dbReference type="Gene3D" id="3.40.50.1400">
    <property type="match status" value="1"/>
</dbReference>
<dbReference type="InterPro" id="IPR002762">
    <property type="entry name" value="CbiX-like"/>
</dbReference>
<accession>A0A645AI99</accession>
<reference evidence="3" key="1">
    <citation type="submission" date="2019-08" db="EMBL/GenBank/DDBJ databases">
        <authorList>
            <person name="Kucharzyk K."/>
            <person name="Murdoch R.W."/>
            <person name="Higgins S."/>
            <person name="Loffler F."/>
        </authorList>
    </citation>
    <scope>NUCLEOTIDE SEQUENCE</scope>
</reference>
<dbReference type="EMBL" id="VSSQ01012498">
    <property type="protein sequence ID" value="MPM49374.1"/>
    <property type="molecule type" value="Genomic_DNA"/>
</dbReference>
<comment type="caution">
    <text evidence="3">The sequence shown here is derived from an EMBL/GenBank/DDBJ whole genome shotgun (WGS) entry which is preliminary data.</text>
</comment>
<dbReference type="AlphaFoldDB" id="A0A645AI99"/>
<evidence type="ECO:0008006" key="4">
    <source>
        <dbReference type="Google" id="ProtNLM"/>
    </source>
</evidence>
<dbReference type="InterPro" id="IPR050963">
    <property type="entry name" value="Sirohydro_Cobaltochel/CbiX"/>
</dbReference>
<dbReference type="PANTHER" id="PTHR33542">
    <property type="entry name" value="SIROHYDROCHLORIN FERROCHELATASE, CHLOROPLASTIC"/>
    <property type="match status" value="1"/>
</dbReference>
<gene>
    <name evidence="3" type="ORF">SDC9_96103</name>
</gene>